<evidence type="ECO:0000256" key="1">
    <source>
        <dbReference type="SAM" id="Phobius"/>
    </source>
</evidence>
<feature type="transmembrane region" description="Helical" evidence="1">
    <location>
        <begin position="7"/>
        <end position="27"/>
    </location>
</feature>
<keyword evidence="1" id="KW-0472">Membrane</keyword>
<organism evidence="2 3">
    <name type="scientific">Larinioides sclopetarius</name>
    <dbReference type="NCBI Taxonomy" id="280406"/>
    <lineage>
        <taxon>Eukaryota</taxon>
        <taxon>Metazoa</taxon>
        <taxon>Ecdysozoa</taxon>
        <taxon>Arthropoda</taxon>
        <taxon>Chelicerata</taxon>
        <taxon>Arachnida</taxon>
        <taxon>Araneae</taxon>
        <taxon>Araneomorphae</taxon>
        <taxon>Entelegynae</taxon>
        <taxon>Araneoidea</taxon>
        <taxon>Araneidae</taxon>
        <taxon>Larinioides</taxon>
    </lineage>
</organism>
<dbReference type="EMBL" id="CAXIEN010000346">
    <property type="protein sequence ID" value="CAL1294425.1"/>
    <property type="molecule type" value="Genomic_DNA"/>
</dbReference>
<evidence type="ECO:0000313" key="3">
    <source>
        <dbReference type="Proteomes" id="UP001497382"/>
    </source>
</evidence>
<comment type="caution">
    <text evidence="2">The sequence shown here is derived from an EMBL/GenBank/DDBJ whole genome shotgun (WGS) entry which is preliminary data.</text>
</comment>
<sequence length="72" mass="8697">MSPLREYLLYFLLSLFFMSFLALGSLYDIYMKYIDSTQEFMETYESPIILLYLTSVCYAIYHAWNNDQEYEA</sequence>
<dbReference type="Proteomes" id="UP001497382">
    <property type="component" value="Unassembled WGS sequence"/>
</dbReference>
<protein>
    <submittedName>
        <fullName evidence="2">Uncharacterized protein</fullName>
    </submittedName>
</protein>
<name>A0AAV2BEW9_9ARAC</name>
<evidence type="ECO:0000313" key="2">
    <source>
        <dbReference type="EMBL" id="CAL1294425.1"/>
    </source>
</evidence>
<proteinExistence type="predicted"/>
<feature type="transmembrane region" description="Helical" evidence="1">
    <location>
        <begin position="47"/>
        <end position="64"/>
    </location>
</feature>
<accession>A0AAV2BEW9</accession>
<gene>
    <name evidence="2" type="ORF">LARSCL_LOCUS18700</name>
</gene>
<reference evidence="2 3" key="1">
    <citation type="submission" date="2024-04" db="EMBL/GenBank/DDBJ databases">
        <authorList>
            <person name="Rising A."/>
            <person name="Reimegard J."/>
            <person name="Sonavane S."/>
            <person name="Akerstrom W."/>
            <person name="Nylinder S."/>
            <person name="Hedman E."/>
            <person name="Kallberg Y."/>
        </authorList>
    </citation>
    <scope>NUCLEOTIDE SEQUENCE [LARGE SCALE GENOMIC DNA]</scope>
</reference>
<keyword evidence="1" id="KW-1133">Transmembrane helix</keyword>
<keyword evidence="3" id="KW-1185">Reference proteome</keyword>
<dbReference type="AlphaFoldDB" id="A0AAV2BEW9"/>
<keyword evidence="1" id="KW-0812">Transmembrane</keyword>